<evidence type="ECO:0000313" key="1">
    <source>
        <dbReference type="EMBL" id="GGX39771.1"/>
    </source>
</evidence>
<keyword evidence="2" id="KW-1185">Reference proteome</keyword>
<name>A0A918K0K1_9GAMM</name>
<dbReference type="SUPFAM" id="SSF52151">
    <property type="entry name" value="FabD/lysophospholipase-like"/>
    <property type="match status" value="1"/>
</dbReference>
<dbReference type="Proteomes" id="UP000626148">
    <property type="component" value="Unassembled WGS sequence"/>
</dbReference>
<comment type="caution">
    <text evidence="1">The sequence shown here is derived from an EMBL/GenBank/DDBJ whole genome shotgun (WGS) entry which is preliminary data.</text>
</comment>
<dbReference type="InterPro" id="IPR016035">
    <property type="entry name" value="Acyl_Trfase/lysoPLipase"/>
</dbReference>
<evidence type="ECO:0000313" key="2">
    <source>
        <dbReference type="Proteomes" id="UP000626148"/>
    </source>
</evidence>
<reference evidence="1" key="1">
    <citation type="journal article" date="2014" name="Int. J. Syst. Evol. Microbiol.">
        <title>Complete genome sequence of Corynebacterium casei LMG S-19264T (=DSM 44701T), isolated from a smear-ripened cheese.</title>
        <authorList>
            <consortium name="US DOE Joint Genome Institute (JGI-PGF)"/>
            <person name="Walter F."/>
            <person name="Albersmeier A."/>
            <person name="Kalinowski J."/>
            <person name="Ruckert C."/>
        </authorList>
    </citation>
    <scope>NUCLEOTIDE SEQUENCE</scope>
    <source>
        <strain evidence="1">KCTC 22169</strain>
    </source>
</reference>
<proteinExistence type="predicted"/>
<evidence type="ECO:0008006" key="3">
    <source>
        <dbReference type="Google" id="ProtNLM"/>
    </source>
</evidence>
<dbReference type="RefSeq" id="WP_189606712.1">
    <property type="nucleotide sequence ID" value="NZ_BMXR01000001.1"/>
</dbReference>
<gene>
    <name evidence="1" type="ORF">GCM10007392_02870</name>
</gene>
<dbReference type="EMBL" id="BMXR01000001">
    <property type="protein sequence ID" value="GGX39771.1"/>
    <property type="molecule type" value="Genomic_DNA"/>
</dbReference>
<sequence length="356" mass="40409">MTDLLHIYAGQHALKHIRQQGLSPQDIRVILGASGGPKWFVLSHLDRYFAREWLPRIPHPIDMMGSSIGAWRMASYANLNPVAAIDRLEDGYKNQRYSENAEADEITAKVIEFVDYALGDTPFDDLHPNRHLHLVTARCKGATAAASARRQAWAFGRVALSNLISRSNLPRYFDRVVFRTRGASLPLAHWDQFATQQVDLTANNLRPALQASGAIPVVIHGVTNPPGAPSGVYRDGGMADYHFDLPLKPDNGLVLYPHFSPVMKPGWFDKPLRWRKVTADHYSHTIVICPSPAFIESLPFRKIPDRKDFERLDDTTRLNYWQTVIDENQRLVDEFDDWWQQGCPLEKVRPIEEIAA</sequence>
<reference evidence="1" key="2">
    <citation type="submission" date="2020-09" db="EMBL/GenBank/DDBJ databases">
        <authorList>
            <person name="Sun Q."/>
            <person name="Kim S."/>
        </authorList>
    </citation>
    <scope>NUCLEOTIDE SEQUENCE</scope>
    <source>
        <strain evidence="1">KCTC 22169</strain>
    </source>
</reference>
<protein>
    <recommendedName>
        <fullName evidence="3">Patatin-like phospholipase</fullName>
    </recommendedName>
</protein>
<accession>A0A918K0K1</accession>
<dbReference type="AlphaFoldDB" id="A0A918K0K1"/>
<organism evidence="1 2">
    <name type="scientific">Saccharospirillum salsuginis</name>
    <dbReference type="NCBI Taxonomy" id="418750"/>
    <lineage>
        <taxon>Bacteria</taxon>
        <taxon>Pseudomonadati</taxon>
        <taxon>Pseudomonadota</taxon>
        <taxon>Gammaproteobacteria</taxon>
        <taxon>Oceanospirillales</taxon>
        <taxon>Saccharospirillaceae</taxon>
        <taxon>Saccharospirillum</taxon>
    </lineage>
</organism>